<reference evidence="5" key="1">
    <citation type="submission" date="2025-08" db="UniProtKB">
        <authorList>
            <consortium name="RefSeq"/>
        </authorList>
    </citation>
    <scope>IDENTIFICATION</scope>
    <source>
        <tissue evidence="5">Fruit stalk</tissue>
    </source>
</reference>
<evidence type="ECO:0000313" key="5">
    <source>
        <dbReference type="RefSeq" id="XP_022754503.1"/>
    </source>
</evidence>
<dbReference type="Pfam" id="PF08498">
    <property type="entry name" value="Sterol_MT_C"/>
    <property type="match status" value="1"/>
</dbReference>
<keyword evidence="1" id="KW-0489">Methyltransferase</keyword>
<dbReference type="GO" id="GO:0016126">
    <property type="term" value="P:sterol biosynthetic process"/>
    <property type="evidence" value="ECO:0007669"/>
    <property type="project" value="TreeGrafter"/>
</dbReference>
<dbReference type="AlphaFoldDB" id="A0A6P5ZNN8"/>
<gene>
    <name evidence="5" type="primary">LOC111302883</name>
</gene>
<dbReference type="GeneID" id="111302883"/>
<dbReference type="RefSeq" id="XP_022754503.1">
    <property type="nucleotide sequence ID" value="XM_022898768.1"/>
</dbReference>
<dbReference type="Proteomes" id="UP000515121">
    <property type="component" value="Unplaced"/>
</dbReference>
<proteinExistence type="predicted"/>
<organism evidence="4 5">
    <name type="scientific">Durio zibethinus</name>
    <name type="common">Durian</name>
    <dbReference type="NCBI Taxonomy" id="66656"/>
    <lineage>
        <taxon>Eukaryota</taxon>
        <taxon>Viridiplantae</taxon>
        <taxon>Streptophyta</taxon>
        <taxon>Embryophyta</taxon>
        <taxon>Tracheophyta</taxon>
        <taxon>Spermatophyta</taxon>
        <taxon>Magnoliopsida</taxon>
        <taxon>eudicotyledons</taxon>
        <taxon>Gunneridae</taxon>
        <taxon>Pentapetalae</taxon>
        <taxon>rosids</taxon>
        <taxon>malvids</taxon>
        <taxon>Malvales</taxon>
        <taxon>Malvaceae</taxon>
        <taxon>Helicteroideae</taxon>
        <taxon>Durio</taxon>
    </lineage>
</organism>
<dbReference type="InterPro" id="IPR050447">
    <property type="entry name" value="Erg6_SMT_methyltransf"/>
</dbReference>
<name>A0A6P5ZNN8_DURZI</name>
<dbReference type="GO" id="GO:0032259">
    <property type="term" value="P:methylation"/>
    <property type="evidence" value="ECO:0007669"/>
    <property type="project" value="UniProtKB-KW"/>
</dbReference>
<protein>
    <submittedName>
        <fullName evidence="5">Cycloartenol-C-24-methyltransferase-like isoform X2</fullName>
    </submittedName>
</protein>
<evidence type="ECO:0000256" key="2">
    <source>
        <dbReference type="ARBA" id="ARBA00022679"/>
    </source>
</evidence>
<dbReference type="GO" id="GO:0003838">
    <property type="term" value="F:sterol 24-C-methyltransferase activity"/>
    <property type="evidence" value="ECO:0007669"/>
    <property type="project" value="TreeGrafter"/>
</dbReference>
<evidence type="ECO:0000313" key="4">
    <source>
        <dbReference type="Proteomes" id="UP000515121"/>
    </source>
</evidence>
<dbReference type="GO" id="GO:0005783">
    <property type="term" value="C:endoplasmic reticulum"/>
    <property type="evidence" value="ECO:0007669"/>
    <property type="project" value="TreeGrafter"/>
</dbReference>
<evidence type="ECO:0000256" key="1">
    <source>
        <dbReference type="ARBA" id="ARBA00022603"/>
    </source>
</evidence>
<dbReference type="InterPro" id="IPR013705">
    <property type="entry name" value="Sterol_MeTrfase_C"/>
</dbReference>
<evidence type="ECO:0000259" key="3">
    <source>
        <dbReference type="Pfam" id="PF08498"/>
    </source>
</evidence>
<feature type="domain" description="Sterol methyltransferase C-terminal" evidence="3">
    <location>
        <begin position="65"/>
        <end position="110"/>
    </location>
</feature>
<keyword evidence="2" id="KW-0808">Transferase</keyword>
<keyword evidence="4" id="KW-1185">Reference proteome</keyword>
<dbReference type="PANTHER" id="PTHR44068:SF1">
    <property type="entry name" value="HYPOTHETICAL LOC100005854"/>
    <property type="match status" value="1"/>
</dbReference>
<dbReference type="PANTHER" id="PTHR44068">
    <property type="entry name" value="ZGC:194242"/>
    <property type="match status" value="1"/>
</dbReference>
<accession>A0A6P5ZNN8</accession>
<sequence length="143" mass="16487">MKVSLIQAEIKIDDGLPDIRLTRQCLDALKKANFEIIWEKDFVVDHPIPCYLPSDRNHFSLSSLCLTTIECFITKNMVKALEFVGFAPKGSQRVQDFLEKATKGLVEGGRLVEVLFLHNFFCMKEIFPPVYFFFTRKPPLKSQ</sequence>